<protein>
    <submittedName>
        <fullName evidence="1">Uncharacterized protein</fullName>
    </submittedName>
</protein>
<organism evidence="1 2">
    <name type="scientific">Bacillus timonensis</name>
    <dbReference type="NCBI Taxonomy" id="1033734"/>
    <lineage>
        <taxon>Bacteria</taxon>
        <taxon>Bacillati</taxon>
        <taxon>Bacillota</taxon>
        <taxon>Bacilli</taxon>
        <taxon>Bacillales</taxon>
        <taxon>Bacillaceae</taxon>
        <taxon>Bacillus</taxon>
    </lineage>
</organism>
<proteinExistence type="predicted"/>
<dbReference type="EMBL" id="SLUB01000023">
    <property type="protein sequence ID" value="THE11870.1"/>
    <property type="molecule type" value="Genomic_DNA"/>
</dbReference>
<dbReference type="AlphaFoldDB" id="A0A4S3PQF5"/>
<dbReference type="Proteomes" id="UP000306477">
    <property type="component" value="Unassembled WGS sequence"/>
</dbReference>
<comment type="caution">
    <text evidence="1">The sequence shown here is derived from an EMBL/GenBank/DDBJ whole genome shotgun (WGS) entry which is preliminary data.</text>
</comment>
<reference evidence="1 2" key="1">
    <citation type="journal article" date="2019" name="Indoor Air">
        <title>Impacts of indoor surface finishes on bacterial viability.</title>
        <authorList>
            <person name="Hu J."/>
            <person name="Maamar S.B."/>
            <person name="Glawe A.J."/>
            <person name="Gottel N."/>
            <person name="Gilbert J.A."/>
            <person name="Hartmann E.M."/>
        </authorList>
    </citation>
    <scope>NUCLEOTIDE SEQUENCE [LARGE SCALE GENOMIC DNA]</scope>
    <source>
        <strain evidence="1 2">AF060A6</strain>
    </source>
</reference>
<name>A0A4S3PQF5_9BACI</name>
<gene>
    <name evidence="1" type="ORF">E1I69_13365</name>
</gene>
<evidence type="ECO:0000313" key="1">
    <source>
        <dbReference type="EMBL" id="THE11870.1"/>
    </source>
</evidence>
<accession>A0A4S3PQF5</accession>
<dbReference type="RefSeq" id="WP_136380086.1">
    <property type="nucleotide sequence ID" value="NZ_SLUB01000023.1"/>
</dbReference>
<sequence>MDKYRNKRYDRNTKNTEEVVHLITLPQSNSEKKVKRVRSEVEVQRKKKKRSALEISDAIGVYGAFGRTLSDLHKQGR</sequence>
<keyword evidence="2" id="KW-1185">Reference proteome</keyword>
<evidence type="ECO:0000313" key="2">
    <source>
        <dbReference type="Proteomes" id="UP000306477"/>
    </source>
</evidence>